<evidence type="ECO:0000256" key="17">
    <source>
        <dbReference type="PROSITE-ProRule" id="PRU00461"/>
    </source>
</evidence>
<dbReference type="PROSITE" id="PS01209">
    <property type="entry name" value="LDLRA_1"/>
    <property type="match status" value="7"/>
</dbReference>
<dbReference type="InterPro" id="IPR011042">
    <property type="entry name" value="6-blade_b-propeller_TolB-like"/>
</dbReference>
<feature type="disulfide bond" evidence="16">
    <location>
        <begin position="692"/>
        <end position="704"/>
    </location>
</feature>
<keyword evidence="6" id="KW-0732">Signal</keyword>
<dbReference type="CDD" id="cd00112">
    <property type="entry name" value="LDLa"/>
    <property type="match status" value="15"/>
</dbReference>
<keyword evidence="9" id="KW-1133">Transmembrane helix</keyword>
<feature type="disulfide bond" evidence="16">
    <location>
        <begin position="429"/>
        <end position="441"/>
    </location>
</feature>
<feature type="disulfide bond" evidence="16">
    <location>
        <begin position="1297"/>
        <end position="1312"/>
    </location>
</feature>
<evidence type="ECO:0000256" key="1">
    <source>
        <dbReference type="ARBA" id="ARBA00004479"/>
    </source>
</evidence>
<dbReference type="Gene3D" id="2.10.25.10">
    <property type="entry name" value="Laminin"/>
    <property type="match status" value="3"/>
</dbReference>
<dbReference type="InterPro" id="IPR002172">
    <property type="entry name" value="LDrepeatLR_classA_rpt"/>
</dbReference>
<dbReference type="GO" id="GO:0016324">
    <property type="term" value="C:apical plasma membrane"/>
    <property type="evidence" value="ECO:0007669"/>
    <property type="project" value="TreeGrafter"/>
</dbReference>
<dbReference type="GO" id="GO:0006898">
    <property type="term" value="P:receptor-mediated endocytosis"/>
    <property type="evidence" value="ECO:0007669"/>
    <property type="project" value="TreeGrafter"/>
</dbReference>
<feature type="disulfide bond" evidence="16">
    <location>
        <begin position="412"/>
        <end position="427"/>
    </location>
</feature>
<feature type="disulfide bond" evidence="16">
    <location>
        <begin position="1353"/>
        <end position="1365"/>
    </location>
</feature>
<feature type="disulfide bond" evidence="16">
    <location>
        <begin position="448"/>
        <end position="463"/>
    </location>
</feature>
<dbReference type="PRINTS" id="PR00261">
    <property type="entry name" value="LDLRECEPTOR"/>
</dbReference>
<dbReference type="InterPro" id="IPR001881">
    <property type="entry name" value="EGF-like_Ca-bd_dom"/>
</dbReference>
<feature type="disulfide bond" evidence="16">
    <location>
        <begin position="1541"/>
        <end position="1559"/>
    </location>
</feature>
<dbReference type="InterPro" id="IPR000033">
    <property type="entry name" value="LDLR_classB_rpt"/>
</dbReference>
<evidence type="ECO:0000313" key="21">
    <source>
        <dbReference type="Proteomes" id="UP000274756"/>
    </source>
</evidence>
<protein>
    <submittedName>
        <fullName evidence="22">EGF-like domain-containing protein</fullName>
    </submittedName>
</protein>
<keyword evidence="7" id="KW-0677">Repeat</keyword>
<dbReference type="GO" id="GO:0005509">
    <property type="term" value="F:calcium ion binding"/>
    <property type="evidence" value="ECO:0007669"/>
    <property type="project" value="InterPro"/>
</dbReference>
<dbReference type="WBParaSite" id="DME_0000290001-mRNA-1">
    <property type="protein sequence ID" value="DME_0000290001-mRNA-1"/>
    <property type="gene ID" value="DME_0000290001"/>
</dbReference>
<keyword evidence="8" id="KW-0106">Calcium</keyword>
<keyword evidence="4" id="KW-0254">Endocytosis</keyword>
<feature type="disulfide bond" evidence="16">
    <location>
        <begin position="699"/>
        <end position="717"/>
    </location>
</feature>
<dbReference type="OrthoDB" id="9990982at2759"/>
<dbReference type="Proteomes" id="UP000038040">
    <property type="component" value="Unplaced"/>
</dbReference>
<dbReference type="Gene3D" id="4.10.400.10">
    <property type="entry name" value="Low-density Lipoprotein Receptor"/>
    <property type="match status" value="18"/>
</dbReference>
<feature type="disulfide bond" evidence="16">
    <location>
        <begin position="1360"/>
        <end position="1378"/>
    </location>
</feature>
<dbReference type="AlphaFoldDB" id="A0A158Q3Q4"/>
<dbReference type="InterPro" id="IPR056588">
    <property type="entry name" value="EGF_LRP2"/>
</dbReference>
<evidence type="ECO:0000256" key="16">
    <source>
        <dbReference type="PROSITE-ProRule" id="PRU00124"/>
    </source>
</evidence>
<feature type="disulfide bond" evidence="16">
    <location>
        <begin position="393"/>
        <end position="405"/>
    </location>
</feature>
<feature type="repeat" description="LDL-receptor class B" evidence="17">
    <location>
        <begin position="944"/>
        <end position="987"/>
    </location>
</feature>
<dbReference type="InterPro" id="IPR051221">
    <property type="entry name" value="LDLR-related"/>
</dbReference>
<dbReference type="SMART" id="SM00135">
    <property type="entry name" value="LY"/>
    <property type="match status" value="10"/>
</dbReference>
<evidence type="ECO:0000256" key="13">
    <source>
        <dbReference type="ARBA" id="ARBA00023176"/>
    </source>
</evidence>
<dbReference type="GO" id="GO:0042562">
    <property type="term" value="F:hormone binding"/>
    <property type="evidence" value="ECO:0007669"/>
    <property type="project" value="TreeGrafter"/>
</dbReference>
<dbReference type="InterPro" id="IPR023415">
    <property type="entry name" value="LDLR_class-A_CS"/>
</dbReference>
<evidence type="ECO:0000256" key="6">
    <source>
        <dbReference type="ARBA" id="ARBA00022729"/>
    </source>
</evidence>
<keyword evidence="10" id="KW-0472">Membrane</keyword>
<evidence type="ECO:0000256" key="9">
    <source>
        <dbReference type="ARBA" id="ARBA00022989"/>
    </source>
</evidence>
<gene>
    <name evidence="19" type="ORF">DME_LOCUS129</name>
</gene>
<feature type="repeat" description="LDL-receptor class B" evidence="17">
    <location>
        <begin position="1031"/>
        <end position="1073"/>
    </location>
</feature>
<dbReference type="PANTHER" id="PTHR22722:SF14">
    <property type="entry name" value="MEGALIN, ISOFORM A"/>
    <property type="match status" value="1"/>
</dbReference>
<name>A0A158Q3Q4_DRAME</name>
<feature type="disulfide bond" evidence="16">
    <location>
        <begin position="736"/>
        <end position="748"/>
    </location>
</feature>
<feature type="disulfide bond" evidence="16">
    <location>
        <begin position="1574"/>
        <end position="1586"/>
    </location>
</feature>
<evidence type="ECO:0000313" key="19">
    <source>
        <dbReference type="EMBL" id="VDN50156.1"/>
    </source>
</evidence>
<dbReference type="GO" id="GO:0005905">
    <property type="term" value="C:clathrin-coated pit"/>
    <property type="evidence" value="ECO:0007669"/>
    <property type="project" value="UniProtKB-KW"/>
</dbReference>
<feature type="disulfide bond" evidence="16">
    <location>
        <begin position="612"/>
        <end position="630"/>
    </location>
</feature>
<dbReference type="Gene3D" id="2.120.10.30">
    <property type="entry name" value="TolB, C-terminal domain"/>
    <property type="match status" value="3"/>
</dbReference>
<keyword evidence="5" id="KW-0812">Transmembrane</keyword>
<dbReference type="Pfam" id="PF00058">
    <property type="entry name" value="Ldl_recept_b"/>
    <property type="match status" value="4"/>
</dbReference>
<evidence type="ECO:0000256" key="12">
    <source>
        <dbReference type="ARBA" id="ARBA00023170"/>
    </source>
</evidence>
<comment type="caution">
    <text evidence="16">Lacks conserved residue(s) required for the propagation of feature annotation.</text>
</comment>
<keyword evidence="11 16" id="KW-1015">Disulfide bond</keyword>
<evidence type="ECO:0000313" key="22">
    <source>
        <dbReference type="WBParaSite" id="DME_0000290001-mRNA-1"/>
    </source>
</evidence>
<feature type="disulfide bond" evidence="16">
    <location>
        <begin position="743"/>
        <end position="761"/>
    </location>
</feature>
<reference evidence="19 21" key="2">
    <citation type="submission" date="2018-11" db="EMBL/GenBank/DDBJ databases">
        <authorList>
            <consortium name="Pathogen Informatics"/>
        </authorList>
    </citation>
    <scope>NUCLEOTIDE SEQUENCE [LARGE SCALE GENOMIC DNA]</scope>
</reference>
<dbReference type="GO" id="GO:0043235">
    <property type="term" value="C:receptor complex"/>
    <property type="evidence" value="ECO:0007669"/>
    <property type="project" value="TreeGrafter"/>
</dbReference>
<dbReference type="PROSITE" id="PS01186">
    <property type="entry name" value="EGF_2"/>
    <property type="match status" value="1"/>
</dbReference>
<feature type="repeat" description="LDL-receptor class B" evidence="17">
    <location>
        <begin position="1814"/>
        <end position="1857"/>
    </location>
</feature>
<feature type="disulfide bond" evidence="16">
    <location>
        <begin position="1593"/>
        <end position="1608"/>
    </location>
</feature>
<sequence>MQFVGPCSDNNGGCEEVCFNLGKNEITCFCPFGRLASDGKHCEGHSFLAFSQRHSIDFIAMDGTKPVEKAAFKPIRNTTFVRNVVDLVADEERYQLLFKVGTIGGIAFDFANRDLYFNSLGEHAIMRVSLRDAEPFSYPKKSTAIIYSSQSDILQGIAVDPCSMTIYFANSRSDAPTIERVYFSGYGRKPIITSNIRTPTAVAIDFNERKLYWSDAGLNKIERCDMDGEKREIILQDDVSPLGFSAHPFRLTIFDNTVFFTDWVHAAVIAIDKLTGGNEKIIKNELTEHPMGIVVVDGIVEQCIAHACKNMGCEDECRLNTVKEPFCFCKGNRRLNPDNRTCTDERIFRLCASEEWACLISQRCIRYENTCDSVKDCEMAEDEDPRFCASRSCRNGYFPCGNGLCIPVRNRCDGVNNCRNFQDEIGCNCSKDEFKCRNGLCIPKSVVCDQKMDCSDASDEMDCPLRNCSAEIVLKQSLVNCKYTTQCIHHNWLCDGVNDCWDGWDEQQCLLATAPPKIHRKAVKCADGYRRCNSTDICIPVGWVCDGNRDCADGSDEINCETTCNGELEYTCKSTGKCLDKMWRCDGKDDCADGSDEIDCEKECDEKDHFLCTNGKCIPKKWRCDGISDCLDHTANKSKDSLVGLSCEQGEFKCASPTGDSVQCVPRRYYCDGEADCEDGSDEPYFCDQRPCLSWQFRCGNGHCIAKNWTCNGIRDCADGADESLELCGNLISGFCASKMFQCENHLCIDNALVCDGKNDCGDNSDESKLCNINECLNDPCEDRCIDLPISFKCDCEPPRVLSKYDNRSCLLKNQCDDSPCSQKCINKGDLQYICICEPGYELSSDGRTCKHSDSVEPELLIISKHYIHSFSLTGNPKGALLSNLSNGVAVDYDSLTQLAYWTDVTQTRSNIGYTSINRSTHYKVFSGLSSNSPEGLAVDWLARNIYWCDKDGSSISVADLRGLYRYTIFKGEPLREPRAIVLDPMERLLFWTDLVGPYIGRMNMDGTTMRLIITTSLRWPHALAVDPTMNRIFWADGHLDYIGSSDYNGEYRKVVLSKSIGHVFGLTIFDDFLYWSDWSNRSIEKAHKISGQMHSTVVNFAYNRPMGIKIVHPVLQMNINAQNLSHPCTKDGICDNLCLLSDNREGFVCVCAQGFRAVGGKCIPDCKKTDFVCRNTYKCIPFWWKCDGQDDCGDMEDEFFGLKGACPEFNCEGGQMQCESVNNQSTCIDSSQICNGVQECPLGDDENSHLYVAIILFRDKFEANDLSINFTASYECIGGQFKCRNPPKCIPVSAVCDSKVDCMDGTDEQNCGDWTNGFVERCIPRVWFCDGHRDCPSGGDESPSCLNPSRPCLNEQFKCLSGRCIPVSWRCDGQHDCDRGEDEKGSAYFSSLNFSAIRLLFSDCFKSCHSNQFACAKNSRCIDKSWICDGDNDCGDGSDETSCEGGDKSISFGCDAPNFRCDDGSGCLELTQKCDGKRDCNARMILLLAVISLHTKSVNFLPYCIERREICDGISQCPNGHDEDPRVCAIHSCGENYLKCRNNKCYPQAALCDGIADCEDESDETNFYCNKTCRNLFRCATTNRCLPYSKQCDGRNDCGDGSDELECGVIPSICDHFGQCSQRCVRKNSFISCECSLGYVREFGRWGQCKAKGWKEAKIIILDSQMLHMASHFHNLSNVQLKTEESESYLSDFDYYFENNDGNILSRKIVYVWADAETNTIKKGALEEMYKKMPENRSKEIPTSRRSIRRCVLAIDWLNKNIYQTSVLPELKINGVVITVTALSQLNNANHTIPIIWGSLSRVSSIAVLPSIGKIYWSVLEPFAAIEIANLDGSERRALVLDAIYSPDSIAIDEPNSRFYWTDVAKGTIETMTIEGKDRRVIEKYGYKSKNILHINMNMHIQEMHPSEIVKNKLVNAKKIRFYGVNHINYVYMHAEIIIVCNGKLLDKPFGLDVFEDFLYFTGLPGGTVWRLNKFGSLAETEIHGLMISSRIVRLRVVHAAKKC</sequence>
<dbReference type="SUPFAM" id="SSF63825">
    <property type="entry name" value="YWTD domain"/>
    <property type="match status" value="3"/>
</dbReference>
<evidence type="ECO:0000256" key="15">
    <source>
        <dbReference type="ARBA" id="ARBA00037878"/>
    </source>
</evidence>
<evidence type="ECO:0000256" key="14">
    <source>
        <dbReference type="ARBA" id="ARBA00023180"/>
    </source>
</evidence>
<feature type="disulfide bond" evidence="16">
    <location>
        <begin position="585"/>
        <end position="600"/>
    </location>
</feature>
<feature type="repeat" description="LDL-receptor class B" evidence="17">
    <location>
        <begin position="209"/>
        <end position="250"/>
    </location>
</feature>
<feature type="disulfide bond" evidence="16">
    <location>
        <begin position="436"/>
        <end position="454"/>
    </location>
</feature>
<evidence type="ECO:0000256" key="5">
    <source>
        <dbReference type="ARBA" id="ARBA00022692"/>
    </source>
</evidence>
<dbReference type="Pfam" id="PF24468">
    <property type="entry name" value="EGF_LRP2"/>
    <property type="match status" value="1"/>
</dbReference>
<dbReference type="SMART" id="SM00179">
    <property type="entry name" value="EGF_CA"/>
    <property type="match status" value="2"/>
</dbReference>
<dbReference type="PROSITE" id="PS51120">
    <property type="entry name" value="LDLRB"/>
    <property type="match status" value="5"/>
</dbReference>
<dbReference type="InterPro" id="IPR000742">
    <property type="entry name" value="EGF"/>
</dbReference>
<keyword evidence="13" id="KW-0168">Coated pit</keyword>
<dbReference type="PROSITE" id="PS50068">
    <property type="entry name" value="LDLRA_2"/>
    <property type="match status" value="19"/>
</dbReference>
<evidence type="ECO:0000256" key="11">
    <source>
        <dbReference type="ARBA" id="ARBA00023157"/>
    </source>
</evidence>
<evidence type="ECO:0000256" key="4">
    <source>
        <dbReference type="ARBA" id="ARBA00022583"/>
    </source>
</evidence>
<dbReference type="InterPro" id="IPR036055">
    <property type="entry name" value="LDL_receptor-like_sf"/>
</dbReference>
<dbReference type="SMART" id="SM00192">
    <property type="entry name" value="LDLa"/>
    <property type="match status" value="20"/>
</dbReference>
<feature type="domain" description="EGF-like" evidence="18">
    <location>
        <begin position="835"/>
        <end position="850"/>
    </location>
</feature>
<dbReference type="FunFam" id="2.120.10.30:FF:000241">
    <property type="entry name" value="Low-density lipoprotein receptor-related protein 6"/>
    <property type="match status" value="1"/>
</dbReference>
<evidence type="ECO:0000256" key="3">
    <source>
        <dbReference type="ARBA" id="ARBA00022536"/>
    </source>
</evidence>
<keyword evidence="14" id="KW-0325">Glycoprotein</keyword>
<feature type="disulfide bond" evidence="16">
    <location>
        <begin position="1429"/>
        <end position="1444"/>
    </location>
</feature>
<dbReference type="Gene3D" id="2.40.128.620">
    <property type="match status" value="1"/>
</dbReference>
<dbReference type="SUPFAM" id="SSF57196">
    <property type="entry name" value="EGF/Laminin"/>
    <property type="match status" value="2"/>
</dbReference>
<feature type="repeat" description="LDL-receptor class B" evidence="17">
    <location>
        <begin position="988"/>
        <end position="1030"/>
    </location>
</feature>
<dbReference type="Proteomes" id="UP000274756">
    <property type="component" value="Unassembled WGS sequence"/>
</dbReference>
<dbReference type="STRING" id="318479.A0A158Q3Q4"/>
<evidence type="ECO:0000256" key="2">
    <source>
        <dbReference type="ARBA" id="ARBA00009939"/>
    </source>
</evidence>
<evidence type="ECO:0000259" key="18">
    <source>
        <dbReference type="PROSITE" id="PS01186"/>
    </source>
</evidence>
<feature type="disulfide bond" evidence="16">
    <location>
        <begin position="494"/>
        <end position="509"/>
    </location>
</feature>
<accession>A0A158Q3Q4</accession>
<keyword evidence="3" id="KW-0245">EGF-like domain</keyword>
<evidence type="ECO:0000313" key="20">
    <source>
        <dbReference type="Proteomes" id="UP000038040"/>
    </source>
</evidence>
<dbReference type="SUPFAM" id="SSF57424">
    <property type="entry name" value="LDL receptor-like module"/>
    <property type="match status" value="17"/>
</dbReference>
<comment type="subcellular location">
    <subcellularLocation>
        <location evidence="15">Membrane</location>
        <location evidence="15">Coated pit</location>
    </subcellularLocation>
    <subcellularLocation>
        <location evidence="1">Membrane</location>
        <topology evidence="1">Single-pass type I membrane protein</topology>
    </subcellularLocation>
</comment>
<feature type="disulfide bond" evidence="16">
    <location>
        <begin position="1534"/>
        <end position="1546"/>
    </location>
</feature>
<dbReference type="InterPro" id="IPR000152">
    <property type="entry name" value="EGF-type_Asp/Asn_hydroxyl_site"/>
</dbReference>
<dbReference type="PROSITE" id="PS00010">
    <property type="entry name" value="ASX_HYDROXYL"/>
    <property type="match status" value="1"/>
</dbReference>
<dbReference type="FunFam" id="4.10.400.10:FF:000034">
    <property type="entry name" value="Low-density lipoprotein receptor-related protein 2"/>
    <property type="match status" value="2"/>
</dbReference>
<comment type="similarity">
    <text evidence="2">Belongs to the LDLR family.</text>
</comment>
<proteinExistence type="inferred from homology"/>
<evidence type="ECO:0000256" key="10">
    <source>
        <dbReference type="ARBA" id="ARBA00023136"/>
    </source>
</evidence>
<dbReference type="PANTHER" id="PTHR22722">
    <property type="entry name" value="LOW-DENSITY LIPOPROTEIN RECEPTOR-RELATED PROTEIN 2-RELATED"/>
    <property type="match status" value="1"/>
</dbReference>
<dbReference type="Pfam" id="PF00057">
    <property type="entry name" value="Ldl_recept_a"/>
    <property type="match status" value="15"/>
</dbReference>
<evidence type="ECO:0000256" key="8">
    <source>
        <dbReference type="ARBA" id="ARBA00022837"/>
    </source>
</evidence>
<reference evidence="22" key="1">
    <citation type="submission" date="2016-04" db="UniProtKB">
        <authorList>
            <consortium name="WormBaseParasite"/>
        </authorList>
    </citation>
    <scope>IDENTIFICATION</scope>
</reference>
<feature type="disulfide bond" evidence="16">
    <location>
        <begin position="545"/>
        <end position="560"/>
    </location>
</feature>
<organism evidence="20 22">
    <name type="scientific">Dracunculus medinensis</name>
    <name type="common">Guinea worm</name>
    <dbReference type="NCBI Taxonomy" id="318479"/>
    <lineage>
        <taxon>Eukaryota</taxon>
        <taxon>Metazoa</taxon>
        <taxon>Ecdysozoa</taxon>
        <taxon>Nematoda</taxon>
        <taxon>Chromadorea</taxon>
        <taxon>Rhabditida</taxon>
        <taxon>Spirurina</taxon>
        <taxon>Dracunculoidea</taxon>
        <taxon>Dracunculidae</taxon>
        <taxon>Dracunculus</taxon>
    </lineage>
</organism>
<feature type="disulfide bond" evidence="16">
    <location>
        <begin position="400"/>
        <end position="418"/>
    </location>
</feature>
<dbReference type="SMART" id="SM00181">
    <property type="entry name" value="EGF"/>
    <property type="match status" value="10"/>
</dbReference>
<dbReference type="EMBL" id="UYYG01000001">
    <property type="protein sequence ID" value="VDN50156.1"/>
    <property type="molecule type" value="Genomic_DNA"/>
</dbReference>
<keyword evidence="12" id="KW-0675">Receptor</keyword>
<evidence type="ECO:0000256" key="7">
    <source>
        <dbReference type="ARBA" id="ARBA00022737"/>
    </source>
</evidence>
<keyword evidence="21" id="KW-1185">Reference proteome</keyword>